<feature type="compositionally biased region" description="Polar residues" evidence="2">
    <location>
        <begin position="201"/>
        <end position="218"/>
    </location>
</feature>
<feature type="domain" description="Peptidase S9 prolyl oligopeptidase catalytic" evidence="4">
    <location>
        <begin position="601"/>
        <end position="806"/>
    </location>
</feature>
<dbReference type="PANTHER" id="PTHR42776:SF27">
    <property type="entry name" value="DIPEPTIDYL PEPTIDASE FAMILY MEMBER 6"/>
    <property type="match status" value="1"/>
</dbReference>
<keyword evidence="1" id="KW-0378">Hydrolase</keyword>
<dbReference type="EMBL" id="MNAN01000031">
    <property type="protein sequence ID" value="OHU95419.1"/>
    <property type="molecule type" value="Genomic_DNA"/>
</dbReference>
<feature type="signal peptide" evidence="3">
    <location>
        <begin position="1"/>
        <end position="20"/>
    </location>
</feature>
<evidence type="ECO:0000313" key="6">
    <source>
        <dbReference type="Proteomes" id="UP000180253"/>
    </source>
</evidence>
<dbReference type="OrthoDB" id="9812921at2"/>
<evidence type="ECO:0000256" key="3">
    <source>
        <dbReference type="SAM" id="SignalP"/>
    </source>
</evidence>
<evidence type="ECO:0000256" key="1">
    <source>
        <dbReference type="ARBA" id="ARBA00022801"/>
    </source>
</evidence>
<dbReference type="SUPFAM" id="SSF53474">
    <property type="entry name" value="alpha/beta-Hydrolases"/>
    <property type="match status" value="1"/>
</dbReference>
<evidence type="ECO:0000259" key="4">
    <source>
        <dbReference type="Pfam" id="PF00326"/>
    </source>
</evidence>
<organism evidence="5 6">
    <name type="scientific">Pseudoalteromonas byunsanensis</name>
    <dbReference type="NCBI Taxonomy" id="327939"/>
    <lineage>
        <taxon>Bacteria</taxon>
        <taxon>Pseudomonadati</taxon>
        <taxon>Pseudomonadota</taxon>
        <taxon>Gammaproteobacteria</taxon>
        <taxon>Alteromonadales</taxon>
        <taxon>Pseudoalteromonadaceae</taxon>
        <taxon>Pseudoalteromonas</taxon>
    </lineage>
</organism>
<dbReference type="AlphaFoldDB" id="A0A1S1N7V9"/>
<feature type="region of interest" description="Disordered" evidence="2">
    <location>
        <begin position="201"/>
        <end position="222"/>
    </location>
</feature>
<keyword evidence="3" id="KW-0732">Signal</keyword>
<feature type="chain" id="PRO_5010359414" evidence="3">
    <location>
        <begin position="21"/>
        <end position="817"/>
    </location>
</feature>
<sequence length="817" mass="92506">MILRTAATLLFSSIALQLNAAQLDEKKIQFLGPLTTYNSIKPNNTAHQSKIIQTLLPSLQSRVDSLSVFGNQLKWQKMSDIKALTMAGLQALKFQFNTKRFTQGKLSLAGIKTAHVFLNGEQLSGQSEFDIHVPTGDHQIVIIAEQVDNWNEVKINYTPKAEHDQITLTDKSQHGLSAKQLYDAPTLTAISHSPNGRYYLTTSRHYSDSTGNSPQTETLLKDSDGKTQYRFSGISASSVAWRDDSQQLAFMQDQKLILLNMKDFSTKVITQTLEGASGFHYFNDDTLIFTWSKNEDDAHKLIKHYRGLEDRWSYARSNSQVFLLDLNSSLINALTEGKLSHRLEDYNAHRNTILVSRNPQDYTAPPHMLTELLEINLSDSKQTLLGQYRTFRKASYAKDGIYLVAGPDFVGGLGRALPQDMLANNYDGQLYWMDLNGSNHKALSKKFDPSITTIDVLKSNDVLLKVNDEDRQQLYLFDRRKSRFKHIELGFDVVQDYAISHTRNNEILVTGTQASTPQQLKRITLKNNRAELLWDSKELAYQHTEIATLEEFDFTNQSGVKIKGRVYLPDGLDKTQKYPALVYYYGGTSPVSRAFSGRYPFNLWAAHGYIVYVLQPTGATGFGQTFSAEHVNAWGEHTAQDIIDGTKAFTQAYPFVDSARIGNLGASYGGFMTMLLATKTDMFSASIAHAGISNITSYWGQGWWGYLYSGEASKNSFPWNNPTLYSQHSPVFHADKITTPLLLLHGDADTNVPPGESHNMYTALKLLGKDVELIEYKGADHQILARDRRFHWWNTMLAYFDMHLKDQPQWWQFIYQK</sequence>
<evidence type="ECO:0000313" key="5">
    <source>
        <dbReference type="EMBL" id="OHU95419.1"/>
    </source>
</evidence>
<dbReference type="PANTHER" id="PTHR42776">
    <property type="entry name" value="SERINE PEPTIDASE S9 FAMILY MEMBER"/>
    <property type="match status" value="1"/>
</dbReference>
<dbReference type="Proteomes" id="UP000180253">
    <property type="component" value="Unassembled WGS sequence"/>
</dbReference>
<name>A0A1S1N7V9_9GAMM</name>
<reference evidence="5 6" key="1">
    <citation type="submission" date="2016-10" db="EMBL/GenBank/DDBJ databases">
        <title>Pseudoalteromonas amylolytica sp. nov., isolated from the surface seawater.</title>
        <authorList>
            <person name="Wu Y.-H."/>
            <person name="Cheng H."/>
            <person name="Jin X.-B."/>
            <person name="Wang C.-S."/>
            <person name="Xu X.-W."/>
        </authorList>
    </citation>
    <scope>NUCLEOTIDE SEQUENCE [LARGE SCALE GENOMIC DNA]</scope>
    <source>
        <strain evidence="5 6">JCM 12483</strain>
    </source>
</reference>
<keyword evidence="6" id="KW-1185">Reference proteome</keyword>
<accession>A0A1S1N7V9</accession>
<dbReference type="GO" id="GO:0006508">
    <property type="term" value="P:proteolysis"/>
    <property type="evidence" value="ECO:0007669"/>
    <property type="project" value="InterPro"/>
</dbReference>
<comment type="caution">
    <text evidence="5">The sequence shown here is derived from an EMBL/GenBank/DDBJ whole genome shotgun (WGS) entry which is preliminary data.</text>
</comment>
<dbReference type="InterPro" id="IPR029058">
    <property type="entry name" value="AB_hydrolase_fold"/>
</dbReference>
<protein>
    <submittedName>
        <fullName evidence="5">S9 family peptidase</fullName>
    </submittedName>
</protein>
<dbReference type="GO" id="GO:0004252">
    <property type="term" value="F:serine-type endopeptidase activity"/>
    <property type="evidence" value="ECO:0007669"/>
    <property type="project" value="TreeGrafter"/>
</dbReference>
<dbReference type="SUPFAM" id="SSF82171">
    <property type="entry name" value="DPP6 N-terminal domain-like"/>
    <property type="match status" value="1"/>
</dbReference>
<proteinExistence type="predicted"/>
<dbReference type="Gene3D" id="3.40.50.1820">
    <property type="entry name" value="alpha/beta hydrolase"/>
    <property type="match status" value="1"/>
</dbReference>
<gene>
    <name evidence="5" type="ORF">BIW53_11965</name>
</gene>
<dbReference type="RefSeq" id="WP_070992241.1">
    <property type="nucleotide sequence ID" value="NZ_CBCSHD010000005.1"/>
</dbReference>
<dbReference type="InterPro" id="IPR001375">
    <property type="entry name" value="Peptidase_S9_cat"/>
</dbReference>
<dbReference type="STRING" id="327939.BIW53_11965"/>
<evidence type="ECO:0000256" key="2">
    <source>
        <dbReference type="SAM" id="MobiDB-lite"/>
    </source>
</evidence>
<dbReference type="Pfam" id="PF00326">
    <property type="entry name" value="Peptidase_S9"/>
    <property type="match status" value="1"/>
</dbReference>